<dbReference type="EMBL" id="OU896711">
    <property type="protein sequence ID" value="CAH1171289.1"/>
    <property type="molecule type" value="Genomic_DNA"/>
</dbReference>
<organism evidence="8 9">
    <name type="scientific">Phaedon cochleariae</name>
    <name type="common">Mustard beetle</name>
    <dbReference type="NCBI Taxonomy" id="80249"/>
    <lineage>
        <taxon>Eukaryota</taxon>
        <taxon>Metazoa</taxon>
        <taxon>Ecdysozoa</taxon>
        <taxon>Arthropoda</taxon>
        <taxon>Hexapoda</taxon>
        <taxon>Insecta</taxon>
        <taxon>Pterygota</taxon>
        <taxon>Neoptera</taxon>
        <taxon>Endopterygota</taxon>
        <taxon>Coleoptera</taxon>
        <taxon>Polyphaga</taxon>
        <taxon>Cucujiformia</taxon>
        <taxon>Chrysomeloidea</taxon>
        <taxon>Chrysomelidae</taxon>
        <taxon>Chrysomelinae</taxon>
        <taxon>Chrysomelini</taxon>
        <taxon>Phaedon</taxon>
    </lineage>
</organism>
<feature type="compositionally biased region" description="Polar residues" evidence="6">
    <location>
        <begin position="251"/>
        <end position="261"/>
    </location>
</feature>
<dbReference type="PANTHER" id="PTHR12327:SF0">
    <property type="entry name" value="ALPHA-TUBULIN N-ACETYLTRANSFERASE 1"/>
    <property type="match status" value="1"/>
</dbReference>
<dbReference type="InterPro" id="IPR007965">
    <property type="entry name" value="GNAT_ATAT"/>
</dbReference>
<evidence type="ECO:0000256" key="5">
    <source>
        <dbReference type="HAMAP-Rule" id="MF_03130"/>
    </source>
</evidence>
<dbReference type="Proteomes" id="UP001153737">
    <property type="component" value="Chromosome 5"/>
</dbReference>
<keyword evidence="9" id="KW-1185">Reference proteome</keyword>
<dbReference type="OrthoDB" id="447510at2759"/>
<dbReference type="FunFam" id="3.40.630.30:FF:000060">
    <property type="entry name" value="Alpha-tubulin N-acetyltransferase 1"/>
    <property type="match status" value="1"/>
</dbReference>
<comment type="catalytic activity">
    <reaction evidence="3 5">
        <text>L-lysyl-[alpha-tubulin] + acetyl-CoA = N(6)-acetyl-L-lysyl-[alpha-tubulin] + CoA + H(+)</text>
        <dbReference type="Rhea" id="RHEA:15277"/>
        <dbReference type="Rhea" id="RHEA-COMP:11278"/>
        <dbReference type="Rhea" id="RHEA-COMP:11279"/>
        <dbReference type="ChEBI" id="CHEBI:15378"/>
        <dbReference type="ChEBI" id="CHEBI:29969"/>
        <dbReference type="ChEBI" id="CHEBI:57287"/>
        <dbReference type="ChEBI" id="CHEBI:57288"/>
        <dbReference type="ChEBI" id="CHEBI:61930"/>
        <dbReference type="EC" id="2.3.1.108"/>
    </reaction>
</comment>
<dbReference type="GO" id="GO:0070507">
    <property type="term" value="P:regulation of microtubule cytoskeleton organization"/>
    <property type="evidence" value="ECO:0007669"/>
    <property type="project" value="UniProtKB-UniRule"/>
</dbReference>
<reference evidence="8" key="1">
    <citation type="submission" date="2022-01" db="EMBL/GenBank/DDBJ databases">
        <authorList>
            <person name="King R."/>
        </authorList>
    </citation>
    <scope>NUCLEOTIDE SEQUENCE</scope>
</reference>
<dbReference type="AlphaFoldDB" id="A0A9P0DSL7"/>
<dbReference type="InterPro" id="IPR038746">
    <property type="entry name" value="Atat"/>
</dbReference>
<protein>
    <recommendedName>
        <fullName evidence="4 5">Alpha-tubulin N-acetyltransferase</fullName>
        <shortName evidence="5">Alpha-TAT</shortName>
        <shortName evidence="5">TAT</shortName>
        <ecNumber evidence="4 5">2.3.1.108</ecNumber>
    </recommendedName>
    <alternativeName>
        <fullName evidence="5">Acetyltransferase mec-17 homolog</fullName>
    </alternativeName>
</protein>
<evidence type="ECO:0000256" key="4">
    <source>
        <dbReference type="ARBA" id="ARBA00066570"/>
    </source>
</evidence>
<feature type="compositionally biased region" description="Polar residues" evidence="6">
    <location>
        <begin position="203"/>
        <end position="222"/>
    </location>
</feature>
<keyword evidence="2 5" id="KW-0012">Acyltransferase</keyword>
<dbReference type="GO" id="GO:0019799">
    <property type="term" value="F:tubulin N-acetyltransferase activity"/>
    <property type="evidence" value="ECO:0007669"/>
    <property type="project" value="UniProtKB-UniRule"/>
</dbReference>
<dbReference type="PROSITE" id="PS51730">
    <property type="entry name" value="GNAT_ATAT"/>
    <property type="match status" value="1"/>
</dbReference>
<comment type="similarity">
    <text evidence="5">Belongs to the acetyltransferase ATAT1 family.</text>
</comment>
<dbReference type="EC" id="2.3.1.108" evidence="4 5"/>
<evidence type="ECO:0000256" key="1">
    <source>
        <dbReference type="ARBA" id="ARBA00022679"/>
    </source>
</evidence>
<evidence type="ECO:0000313" key="9">
    <source>
        <dbReference type="Proteomes" id="UP001153737"/>
    </source>
</evidence>
<feature type="site" description="Crucial for catalytic activity" evidence="5">
    <location>
        <position position="56"/>
    </location>
</feature>
<accession>A0A9P0DSL7</accession>
<dbReference type="GO" id="GO:0048666">
    <property type="term" value="P:neuron development"/>
    <property type="evidence" value="ECO:0007669"/>
    <property type="project" value="UniProtKB-UniRule"/>
</dbReference>
<comment type="function">
    <text evidence="5">Specifically acetylates 'Lys-40' in alpha-tubulin on the lumenal side of microtubules. Promotes microtubule destabilization and accelerates microtubule dynamics; this activity may be independent of acetylation activity. Acetylates alpha-tubulin with a slow enzymatic rate, due to a catalytic site that is not optimized for acetyl transfer. Enters the microtubule through each end and diffuses quickly throughout the lumen of microtubules. Acetylates only long/old microtubules because of its slow acetylation rate since it does not have time to act on dynamically unstable microtubules before the enzyme is released.</text>
</comment>
<evidence type="ECO:0000259" key="7">
    <source>
        <dbReference type="PROSITE" id="PS51730"/>
    </source>
</evidence>
<feature type="region of interest" description="Disordered" evidence="6">
    <location>
        <begin position="197"/>
        <end position="261"/>
    </location>
</feature>
<dbReference type="Gene3D" id="3.40.630.30">
    <property type="match status" value="1"/>
</dbReference>
<keyword evidence="1 5" id="KW-0808">Transferase</keyword>
<evidence type="ECO:0000256" key="2">
    <source>
        <dbReference type="ARBA" id="ARBA00023315"/>
    </source>
</evidence>
<name>A0A9P0DSL7_PHACE</name>
<dbReference type="HAMAP" id="MF_03130">
    <property type="entry name" value="mec17"/>
    <property type="match status" value="1"/>
</dbReference>
<dbReference type="PANTHER" id="PTHR12327">
    <property type="entry name" value="ALPHA-TUBULIN N-ACETYLTRANSFERASE 1"/>
    <property type="match status" value="1"/>
</dbReference>
<feature type="domain" description="N-acetyltransferase" evidence="7">
    <location>
        <begin position="1"/>
        <end position="187"/>
    </location>
</feature>
<feature type="binding site" evidence="5">
    <location>
        <begin position="121"/>
        <end position="134"/>
    </location>
    <ligand>
        <name>acetyl-CoA</name>
        <dbReference type="ChEBI" id="CHEBI:57288"/>
    </ligand>
</feature>
<dbReference type="CDD" id="cd04301">
    <property type="entry name" value="NAT_SF"/>
    <property type="match status" value="1"/>
</dbReference>
<gene>
    <name evidence="8" type="ORF">PHAECO_LOCUS9345</name>
</gene>
<proteinExistence type="inferred from homology"/>
<evidence type="ECO:0000256" key="3">
    <source>
        <dbReference type="ARBA" id="ARBA00051998"/>
    </source>
</evidence>
<sequence>MEFRFNVSDIFKKQIVELNHNLIPPDFQGDKREFWNAISRISEVINTIGEASAAAQGLTKPITTADRLRNSDHKLYLLIDQTTTSGKGAVMGMLKTGHKVLYLFDKHGQHFQVSPLCILDFYVHESHQRSGWGKYLFEHMLQAEHIQPVEVAIDRPSEKFLRFLNKHYNLNSPVKQMNNYVVFDDFFTRQSESMMSYLDPHKSSPTAQKISGDRSQQTQSSPIGRYGSVRPTCSIGQIIHSGPSAHDRRSLSQNITSQAPI</sequence>
<reference evidence="8" key="2">
    <citation type="submission" date="2022-10" db="EMBL/GenBank/DDBJ databases">
        <authorList>
            <consortium name="ENA_rothamsted_submissions"/>
            <consortium name="culmorum"/>
            <person name="King R."/>
        </authorList>
    </citation>
    <scope>NUCLEOTIDE SEQUENCE</scope>
</reference>
<dbReference type="GO" id="GO:0005874">
    <property type="term" value="C:microtubule"/>
    <property type="evidence" value="ECO:0007669"/>
    <property type="project" value="InterPro"/>
</dbReference>
<evidence type="ECO:0000256" key="6">
    <source>
        <dbReference type="SAM" id="MobiDB-lite"/>
    </source>
</evidence>
<evidence type="ECO:0000313" key="8">
    <source>
        <dbReference type="EMBL" id="CAH1171289.1"/>
    </source>
</evidence>
<dbReference type="Pfam" id="PF05301">
    <property type="entry name" value="Acetyltransf_16"/>
    <property type="match status" value="1"/>
</dbReference>
<feature type="binding site" evidence="5">
    <location>
        <begin position="157"/>
        <end position="166"/>
    </location>
    <ligand>
        <name>acetyl-CoA</name>
        <dbReference type="ChEBI" id="CHEBI:57288"/>
    </ligand>
</feature>